<evidence type="ECO:0000313" key="3">
    <source>
        <dbReference type="Proteomes" id="UP000198582"/>
    </source>
</evidence>
<dbReference type="OrthoDB" id="3429251at2"/>
<accession>A0A1H8XNH7</accession>
<keyword evidence="1" id="KW-1133">Transmembrane helix</keyword>
<evidence type="ECO:0000313" key="2">
    <source>
        <dbReference type="EMBL" id="SEP41479.1"/>
    </source>
</evidence>
<dbReference type="EMBL" id="FOEF01000008">
    <property type="protein sequence ID" value="SEP41479.1"/>
    <property type="molecule type" value="Genomic_DNA"/>
</dbReference>
<evidence type="ECO:0000256" key="1">
    <source>
        <dbReference type="SAM" id="Phobius"/>
    </source>
</evidence>
<keyword evidence="3" id="KW-1185">Reference proteome</keyword>
<reference evidence="2 3" key="1">
    <citation type="submission" date="2016-10" db="EMBL/GenBank/DDBJ databases">
        <authorList>
            <person name="de Groot N.N."/>
        </authorList>
    </citation>
    <scope>NUCLEOTIDE SEQUENCE [LARGE SCALE GENOMIC DNA]</scope>
    <source>
        <strain evidence="2 3">DSM 44993</strain>
    </source>
</reference>
<gene>
    <name evidence="2" type="ORF">SAMN04489732_108158</name>
</gene>
<organism evidence="2 3">
    <name type="scientific">Amycolatopsis saalfeldensis</name>
    <dbReference type="NCBI Taxonomy" id="394193"/>
    <lineage>
        <taxon>Bacteria</taxon>
        <taxon>Bacillati</taxon>
        <taxon>Actinomycetota</taxon>
        <taxon>Actinomycetes</taxon>
        <taxon>Pseudonocardiales</taxon>
        <taxon>Pseudonocardiaceae</taxon>
        <taxon>Amycolatopsis</taxon>
    </lineage>
</organism>
<protein>
    <recommendedName>
        <fullName evidence="4">DUF3137 domain-containing protein</fullName>
    </recommendedName>
</protein>
<dbReference type="AlphaFoldDB" id="A0A1H8XNH7"/>
<dbReference type="RefSeq" id="WP_091618364.1">
    <property type="nucleotide sequence ID" value="NZ_FOEF01000008.1"/>
</dbReference>
<feature type="transmembrane region" description="Helical" evidence="1">
    <location>
        <begin position="6"/>
        <end position="23"/>
    </location>
</feature>
<keyword evidence="1" id="KW-0812">Transmembrane</keyword>
<sequence length="209" mass="24101">MATHWIWYVLGPLLVGGYALWYVRRYQRNKASFEAFATQRGWFYTERDLELLGHCHGEPFHLVQTRPRTWHAIEGQRGNLHVLSFEYSWVFRRSSSQARRKFRQVTGIRLPFPALNFYAEPRGLIGQFARNAGFKLAGTGNEGFDQQWVTRGPVSPAMQQWLAHHGRPVRVRDGILETWDDGRFDPQRIDPALAGLEQLVPLLAGVSGR</sequence>
<dbReference type="Proteomes" id="UP000198582">
    <property type="component" value="Unassembled WGS sequence"/>
</dbReference>
<keyword evidence="1" id="KW-0472">Membrane</keyword>
<evidence type="ECO:0008006" key="4">
    <source>
        <dbReference type="Google" id="ProtNLM"/>
    </source>
</evidence>
<proteinExistence type="predicted"/>
<name>A0A1H8XNH7_9PSEU</name>